<evidence type="ECO:0000313" key="3">
    <source>
        <dbReference type="EMBL" id="OFJ48514.1"/>
    </source>
</evidence>
<feature type="signal peptide" evidence="1">
    <location>
        <begin position="1"/>
        <end position="31"/>
    </location>
</feature>
<feature type="chain" id="PRO_5009214620" description="Tail specific protease domain-containing protein" evidence="1">
    <location>
        <begin position="32"/>
        <end position="750"/>
    </location>
</feature>
<dbReference type="GO" id="GO:0004175">
    <property type="term" value="F:endopeptidase activity"/>
    <property type="evidence" value="ECO:0007669"/>
    <property type="project" value="TreeGrafter"/>
</dbReference>
<keyword evidence="1" id="KW-0732">Signal</keyword>
<protein>
    <recommendedName>
        <fullName evidence="2">Tail specific protease domain-containing protein</fullName>
    </recommendedName>
</protein>
<gene>
    <name evidence="3" type="ORF">BA896_005820</name>
</gene>
<dbReference type="PANTHER" id="PTHR32060:SF22">
    <property type="entry name" value="CARBOXYL-TERMINAL-PROCESSING PEPTIDASE 3, CHLOROPLASTIC"/>
    <property type="match status" value="1"/>
</dbReference>
<evidence type="ECO:0000256" key="1">
    <source>
        <dbReference type="SAM" id="SignalP"/>
    </source>
</evidence>
<evidence type="ECO:0000313" key="4">
    <source>
        <dbReference type="Proteomes" id="UP000092634"/>
    </source>
</evidence>
<dbReference type="PANTHER" id="PTHR32060">
    <property type="entry name" value="TAIL-SPECIFIC PROTEASE"/>
    <property type="match status" value="1"/>
</dbReference>
<evidence type="ECO:0000259" key="2">
    <source>
        <dbReference type="Pfam" id="PF03572"/>
    </source>
</evidence>
<proteinExistence type="predicted"/>
<dbReference type="AlphaFoldDB" id="A0A1E8PS71"/>
<dbReference type="Pfam" id="PF03572">
    <property type="entry name" value="Peptidase_S41"/>
    <property type="match status" value="1"/>
</dbReference>
<reference evidence="3 4" key="1">
    <citation type="submission" date="2016-10" db="EMBL/GenBank/DDBJ databases">
        <title>Updated version of Genome Assembly of Janthinobacterium lividum ERGS5:01.</title>
        <authorList>
            <person name="Kumar R."/>
            <person name="Acharya V."/>
            <person name="Singh D."/>
        </authorList>
    </citation>
    <scope>NUCLEOTIDE SEQUENCE [LARGE SCALE GENOMIC DNA]</scope>
    <source>
        <strain evidence="3 4">ERGS5:01</strain>
    </source>
</reference>
<dbReference type="EMBL" id="MAQB02000001">
    <property type="protein sequence ID" value="OFJ48514.1"/>
    <property type="molecule type" value="Genomic_DNA"/>
</dbReference>
<dbReference type="GO" id="GO:0008236">
    <property type="term" value="F:serine-type peptidase activity"/>
    <property type="evidence" value="ECO:0007669"/>
    <property type="project" value="InterPro"/>
</dbReference>
<dbReference type="SUPFAM" id="SSF52096">
    <property type="entry name" value="ClpP/crotonase"/>
    <property type="match status" value="1"/>
</dbReference>
<name>A0A1E8PS71_9BURK</name>
<dbReference type="Proteomes" id="UP000092634">
    <property type="component" value="Unassembled WGS sequence"/>
</dbReference>
<dbReference type="Gene3D" id="3.90.226.10">
    <property type="entry name" value="2-enoyl-CoA Hydratase, Chain A, domain 1"/>
    <property type="match status" value="1"/>
</dbReference>
<organism evidence="3 4">
    <name type="scientific">Janthinobacterium lividum</name>
    <dbReference type="NCBI Taxonomy" id="29581"/>
    <lineage>
        <taxon>Bacteria</taxon>
        <taxon>Pseudomonadati</taxon>
        <taxon>Pseudomonadota</taxon>
        <taxon>Betaproteobacteria</taxon>
        <taxon>Burkholderiales</taxon>
        <taxon>Oxalobacteraceae</taxon>
        <taxon>Janthinobacterium</taxon>
    </lineage>
</organism>
<sequence length="750" mass="81076">MALKNGCARRVLAGVLGALAVLVCIAAPAQAHDGNSVALARLWRAARATHPALADDRVDWDRALVAALPKLRDEDDEASLRLAIATLMAPLRDQALRIGADTPRYVRWPADGEVLEWLPGDTALLHLHPGMVDGSPLLLPARARQVILDLRARRELARPPLPTMLHAVLAQLITEPLLLPAERYRFSTGPRPSTPGQWEGMTAGFMQLEAQRLQPAPGARALPMVFIVNDTQSVPYAVLALQRTGRARIVAEEGAWRSRAGPLQALSIGDDLRVEFASGQLAWPDGSAAVLAADRTLRMDRATGPASAPVQAALALLAQPSQPSQPAQPSTPKLLTPASAALFPVRHDDEAYRDMRLPEREWRMLAAIKLWATLDNYFPAKRLMSSSWDDALQRCLHQMAQVHDARAYGLILQQMAASLDDSHVGVGSRALGGNSRTHGIGVVLAAIDEGIVVANVTEPALLRSGLLKVGDAIVQIDGEYVGTRLARLRATTAASNEAGRWRKAMAEMLTFLPGVSVTLQVDGSDGKRREVVLQPTPLDDALAPRHARPMIALDKGIAYVDLDRLQTGEVDAMFDQIQGSRALILDMRGYPHGTGRAIAARLNVNDASVFAMFYQQLVTAHETSDGVQLAYPDRLYPALAPVYRGQVVMLINEHTQSQAEHLALAVEAATPVTFIGTPSAGANGDLREVVLPGNVHVWYSGLEVRHADGRQLQRVGVQPHITVAPSVAGLRAGRDEVLERAQALLRKDQE</sequence>
<dbReference type="Gene3D" id="3.30.750.44">
    <property type="match status" value="1"/>
</dbReference>
<comment type="caution">
    <text evidence="3">The sequence shown here is derived from an EMBL/GenBank/DDBJ whole genome shotgun (WGS) entry which is preliminary data.</text>
</comment>
<dbReference type="InterPro" id="IPR005151">
    <property type="entry name" value="Tail-specific_protease"/>
</dbReference>
<accession>A0A1E8PS71</accession>
<dbReference type="InterPro" id="IPR029045">
    <property type="entry name" value="ClpP/crotonase-like_dom_sf"/>
</dbReference>
<feature type="domain" description="Tail specific protease" evidence="2">
    <location>
        <begin position="557"/>
        <end position="723"/>
    </location>
</feature>
<dbReference type="GO" id="GO:0006508">
    <property type="term" value="P:proteolysis"/>
    <property type="evidence" value="ECO:0007669"/>
    <property type="project" value="InterPro"/>
</dbReference>